<dbReference type="CDD" id="cd06173">
    <property type="entry name" value="MFS_MefA_like"/>
    <property type="match status" value="1"/>
</dbReference>
<evidence type="ECO:0000256" key="6">
    <source>
        <dbReference type="ARBA" id="ARBA00023136"/>
    </source>
</evidence>
<name>H8MVJ8_CORCM</name>
<feature type="transmembrane region" description="Helical" evidence="7">
    <location>
        <begin position="240"/>
        <end position="265"/>
    </location>
</feature>
<evidence type="ECO:0000256" key="7">
    <source>
        <dbReference type="SAM" id="Phobius"/>
    </source>
</evidence>
<dbReference type="SUPFAM" id="SSF103473">
    <property type="entry name" value="MFS general substrate transporter"/>
    <property type="match status" value="1"/>
</dbReference>
<dbReference type="Gene3D" id="1.20.1250.20">
    <property type="entry name" value="MFS general substrate transporter like domains"/>
    <property type="match status" value="1"/>
</dbReference>
<dbReference type="InterPro" id="IPR036259">
    <property type="entry name" value="MFS_trans_sf"/>
</dbReference>
<feature type="transmembrane region" description="Helical" evidence="7">
    <location>
        <begin position="277"/>
        <end position="296"/>
    </location>
</feature>
<dbReference type="GO" id="GO:0005886">
    <property type="term" value="C:plasma membrane"/>
    <property type="evidence" value="ECO:0007669"/>
    <property type="project" value="UniProtKB-SubCell"/>
</dbReference>
<feature type="transmembrane region" description="Helical" evidence="7">
    <location>
        <begin position="163"/>
        <end position="187"/>
    </location>
</feature>
<evidence type="ECO:0000313" key="8">
    <source>
        <dbReference type="EMBL" id="AFE09385.1"/>
    </source>
</evidence>
<dbReference type="PANTHER" id="PTHR23513:SF9">
    <property type="entry name" value="ENTEROBACTIN EXPORTER ENTS"/>
    <property type="match status" value="1"/>
</dbReference>
<dbReference type="InterPro" id="IPR010290">
    <property type="entry name" value="TM_effector"/>
</dbReference>
<dbReference type="Proteomes" id="UP000007587">
    <property type="component" value="Chromosome"/>
</dbReference>
<organism evidence="8 9">
    <name type="scientific">Corallococcus coralloides (strain ATCC 25202 / DSM 2259 / NBRC 100086 / M2)</name>
    <name type="common">Myxococcus coralloides</name>
    <dbReference type="NCBI Taxonomy" id="1144275"/>
    <lineage>
        <taxon>Bacteria</taxon>
        <taxon>Pseudomonadati</taxon>
        <taxon>Myxococcota</taxon>
        <taxon>Myxococcia</taxon>
        <taxon>Myxococcales</taxon>
        <taxon>Cystobacterineae</taxon>
        <taxon>Myxococcaceae</taxon>
        <taxon>Corallococcus</taxon>
    </lineage>
</organism>
<reference evidence="9" key="2">
    <citation type="submission" date="2012-03" db="EMBL/GenBank/DDBJ databases">
        <title>Genome sequence of the fruiting myxobacterium Corallococcus coralloides DSM 2259.</title>
        <authorList>
            <person name="Huntley S."/>
            <person name="Zhang Y."/>
            <person name="Treuner-Lange A."/>
            <person name="Sensen C.W."/>
            <person name="Sogaard-Andersen L."/>
        </authorList>
    </citation>
    <scope>NUCLEOTIDE SEQUENCE [LARGE SCALE GENOMIC DNA]</scope>
    <source>
        <strain evidence="9">ATCC 25202 / DSM 2259 / NBRC 100086 / M2</strain>
    </source>
</reference>
<evidence type="ECO:0000256" key="1">
    <source>
        <dbReference type="ARBA" id="ARBA00004651"/>
    </source>
</evidence>
<dbReference type="EMBL" id="CP003389">
    <property type="protein sequence ID" value="AFE09385.1"/>
    <property type="molecule type" value="Genomic_DNA"/>
</dbReference>
<dbReference type="InParanoid" id="H8MVJ8"/>
<keyword evidence="4 7" id="KW-0812">Transmembrane</keyword>
<evidence type="ECO:0000256" key="3">
    <source>
        <dbReference type="ARBA" id="ARBA00022475"/>
    </source>
</evidence>
<feature type="transmembrane region" description="Helical" evidence="7">
    <location>
        <begin position="66"/>
        <end position="87"/>
    </location>
</feature>
<feature type="transmembrane region" description="Helical" evidence="7">
    <location>
        <begin position="125"/>
        <end position="142"/>
    </location>
</feature>
<dbReference type="AlphaFoldDB" id="H8MVJ8"/>
<feature type="transmembrane region" description="Helical" evidence="7">
    <location>
        <begin position="389"/>
        <end position="413"/>
    </location>
</feature>
<dbReference type="HOGENOM" id="CLU_034180_11_0_7"/>
<keyword evidence="3" id="KW-1003">Cell membrane</keyword>
<reference evidence="8 9" key="1">
    <citation type="journal article" date="2012" name="J. Bacteriol.">
        <title>Complete Genome Sequence of the Fruiting Myxobacterium Corallococcus coralloides DSM 2259.</title>
        <authorList>
            <person name="Huntley S."/>
            <person name="Zhang Y."/>
            <person name="Treuner-Lange A."/>
            <person name="Kneip S."/>
            <person name="Sensen C.W."/>
            <person name="Sogaard-Andersen L."/>
        </authorList>
    </citation>
    <scope>NUCLEOTIDE SEQUENCE [LARGE SCALE GENOMIC DNA]</scope>
    <source>
        <strain evidence="9">ATCC 25202 / DSM 2259 / NBRC 100086 / M2</strain>
    </source>
</reference>
<keyword evidence="6 7" id="KW-0472">Membrane</keyword>
<dbReference type="PANTHER" id="PTHR23513">
    <property type="entry name" value="INTEGRAL MEMBRANE EFFLUX PROTEIN-RELATED"/>
    <property type="match status" value="1"/>
</dbReference>
<dbReference type="eggNOG" id="COG0477">
    <property type="taxonomic scope" value="Bacteria"/>
</dbReference>
<evidence type="ECO:0000256" key="4">
    <source>
        <dbReference type="ARBA" id="ARBA00022692"/>
    </source>
</evidence>
<protein>
    <submittedName>
        <fullName evidence="8">Major facilitator transporter</fullName>
    </submittedName>
</protein>
<evidence type="ECO:0000256" key="2">
    <source>
        <dbReference type="ARBA" id="ARBA00022448"/>
    </source>
</evidence>
<evidence type="ECO:0000256" key="5">
    <source>
        <dbReference type="ARBA" id="ARBA00022989"/>
    </source>
</evidence>
<evidence type="ECO:0000313" key="9">
    <source>
        <dbReference type="Proteomes" id="UP000007587"/>
    </source>
</evidence>
<feature type="transmembrane region" description="Helical" evidence="7">
    <location>
        <begin position="303"/>
        <end position="323"/>
    </location>
</feature>
<comment type="subcellular location">
    <subcellularLocation>
        <location evidence="1">Cell membrane</location>
        <topology evidence="1">Multi-pass membrane protein</topology>
    </subcellularLocation>
</comment>
<sequence>MWLAEGDGLRYSAATSMADTPSVLAASVFRHRDFRLYQVARLCAVLAAQIESVAIGWQVYEITGSALALGYTGLAQFVPFLAFSLLGGQVADRYDRRRILAICQGVMLVCSLLLLSFTLGHITDVRFVYGVLVLFGTARAFYAPAGSALTPYLVPPEELTRAVAVNSTTWQVATIAGPAVGGLLYGWLGGTGVYLTSASLCALTIVWILSLKVRTGSASREPISLTTLVAGLRFVRQKRLLLGSLTLDLFAVLLGGAVALLPIYARDVLQTGPWGLGLLRSAPAAGAAVVAVLLAFRPLGGHAGWKMFGAVAVFGAATLVFGLSRSLPLSLAALAVGGAADMVSVVVRHTLELVSTPDDMRGRVGAVNMMCIGASNELGEFRAGSLAEALGAVHAVVIGAVGTLVVVGLWAWLFPELRNVDRLESAAHRPPLPEQDPTESAPSV</sequence>
<dbReference type="Pfam" id="PF05977">
    <property type="entry name" value="MFS_3"/>
    <property type="match status" value="1"/>
</dbReference>
<feature type="transmembrane region" description="Helical" evidence="7">
    <location>
        <begin position="99"/>
        <end position="119"/>
    </location>
</feature>
<proteinExistence type="predicted"/>
<keyword evidence="2" id="KW-0813">Transport</keyword>
<accession>H8MVJ8</accession>
<gene>
    <name evidence="8" type="primary">mefA1</name>
    <name evidence="8" type="ordered locus">COCOR_02763</name>
</gene>
<keyword evidence="5 7" id="KW-1133">Transmembrane helix</keyword>
<feature type="transmembrane region" description="Helical" evidence="7">
    <location>
        <begin position="193"/>
        <end position="211"/>
    </location>
</feature>
<keyword evidence="9" id="KW-1185">Reference proteome</keyword>
<dbReference type="KEGG" id="ccx:COCOR_02763"/>
<dbReference type="STRING" id="1144275.COCOR_02763"/>